<proteinExistence type="predicted"/>
<gene>
    <name evidence="1" type="ORF">SAMN05444583_1281</name>
</gene>
<evidence type="ECO:0000313" key="2">
    <source>
        <dbReference type="Proteomes" id="UP000198677"/>
    </source>
</evidence>
<evidence type="ECO:0000313" key="1">
    <source>
        <dbReference type="EMBL" id="SEM22960.1"/>
    </source>
</evidence>
<organism evidence="1 2">
    <name type="scientific">Rhodococcus maanshanensis</name>
    <dbReference type="NCBI Taxonomy" id="183556"/>
    <lineage>
        <taxon>Bacteria</taxon>
        <taxon>Bacillati</taxon>
        <taxon>Actinomycetota</taxon>
        <taxon>Actinomycetes</taxon>
        <taxon>Mycobacteriales</taxon>
        <taxon>Nocardiaceae</taxon>
        <taxon>Rhodococcus</taxon>
    </lineage>
</organism>
<keyword evidence="2" id="KW-1185">Reference proteome</keyword>
<dbReference type="Proteomes" id="UP000198677">
    <property type="component" value="Unassembled WGS sequence"/>
</dbReference>
<dbReference type="OrthoDB" id="9812570at2"/>
<dbReference type="EMBL" id="FOAW01000028">
    <property type="protein sequence ID" value="SEM22960.1"/>
    <property type="molecule type" value="Genomic_DNA"/>
</dbReference>
<name>A0A1H7WN84_9NOCA</name>
<reference evidence="2" key="1">
    <citation type="submission" date="2016-10" db="EMBL/GenBank/DDBJ databases">
        <authorList>
            <person name="Varghese N."/>
            <person name="Submissions S."/>
        </authorList>
    </citation>
    <scope>NUCLEOTIDE SEQUENCE [LARGE SCALE GENOMIC DNA]</scope>
    <source>
        <strain evidence="2">DSM 44675</strain>
    </source>
</reference>
<protein>
    <submittedName>
        <fullName evidence="1">Uncharacterized protein</fullName>
    </submittedName>
</protein>
<dbReference type="RefSeq" id="WP_092667924.1">
    <property type="nucleotide sequence ID" value="NZ_FOAW01000028.1"/>
</dbReference>
<sequence>MSDLIDRAVTADIGSASEAVVTAGVLEAGRQADLIVGTGPIPGSEEWLAEEGTDIPAERQLAWQLACLRIQLAAGIDSVETVMSLRRCGATWATIGRATGMTRQSAHERWGRQVAAILDPYGAGMPPAVPDDDPVAP</sequence>
<dbReference type="AlphaFoldDB" id="A0A1H7WN84"/>
<accession>A0A1H7WN84</accession>